<dbReference type="FunFam" id="3.30.160.60:FF:000071">
    <property type="entry name" value="Putative zinc finger protein 143"/>
    <property type="match status" value="1"/>
</dbReference>
<keyword evidence="8" id="KW-0804">Transcription</keyword>
<dbReference type="Gene3D" id="3.30.160.60">
    <property type="entry name" value="Classic Zinc Finger"/>
    <property type="match status" value="3"/>
</dbReference>
<evidence type="ECO:0000256" key="10">
    <source>
        <dbReference type="PROSITE-ProRule" id="PRU00042"/>
    </source>
</evidence>
<dbReference type="PANTHER" id="PTHR14003">
    <property type="entry name" value="TRANSCRIPTIONAL REPRESSOR PROTEIN YY"/>
    <property type="match status" value="1"/>
</dbReference>
<dbReference type="AlphaFoldDB" id="A0A7S2Z7W9"/>
<gene>
    <name evidence="13" type="ORF">CLAU1311_LOCUS8753</name>
</gene>
<dbReference type="SMART" id="SM00355">
    <property type="entry name" value="ZnF_C2H2"/>
    <property type="match status" value="3"/>
</dbReference>
<dbReference type="GO" id="GO:0031519">
    <property type="term" value="C:PcG protein complex"/>
    <property type="evidence" value="ECO:0007669"/>
    <property type="project" value="TreeGrafter"/>
</dbReference>
<evidence type="ECO:0000259" key="12">
    <source>
        <dbReference type="PROSITE" id="PS50157"/>
    </source>
</evidence>
<evidence type="ECO:0000256" key="3">
    <source>
        <dbReference type="ARBA" id="ARBA00022737"/>
    </source>
</evidence>
<keyword evidence="3" id="KW-0677">Repeat</keyword>
<dbReference type="GO" id="GO:0000785">
    <property type="term" value="C:chromatin"/>
    <property type="evidence" value="ECO:0007669"/>
    <property type="project" value="TreeGrafter"/>
</dbReference>
<evidence type="ECO:0000256" key="8">
    <source>
        <dbReference type="ARBA" id="ARBA00023163"/>
    </source>
</evidence>
<dbReference type="Pfam" id="PF00096">
    <property type="entry name" value="zf-C2H2"/>
    <property type="match status" value="3"/>
</dbReference>
<dbReference type="GO" id="GO:0000978">
    <property type="term" value="F:RNA polymerase II cis-regulatory region sequence-specific DNA binding"/>
    <property type="evidence" value="ECO:0007669"/>
    <property type="project" value="TreeGrafter"/>
</dbReference>
<evidence type="ECO:0000256" key="2">
    <source>
        <dbReference type="ARBA" id="ARBA00022723"/>
    </source>
</evidence>
<feature type="domain" description="C2H2-type" evidence="12">
    <location>
        <begin position="95"/>
        <end position="125"/>
    </location>
</feature>
<proteinExistence type="predicted"/>
<keyword evidence="9" id="KW-0539">Nucleus</keyword>
<dbReference type="FunFam" id="3.30.160.60:FF:000125">
    <property type="entry name" value="Putative zinc finger protein 143"/>
    <property type="match status" value="1"/>
</dbReference>
<dbReference type="GO" id="GO:0008270">
    <property type="term" value="F:zinc ion binding"/>
    <property type="evidence" value="ECO:0007669"/>
    <property type="project" value="UniProtKB-KW"/>
</dbReference>
<feature type="domain" description="C2H2-type" evidence="12">
    <location>
        <begin position="36"/>
        <end position="65"/>
    </location>
</feature>
<evidence type="ECO:0000256" key="11">
    <source>
        <dbReference type="SAM" id="SignalP"/>
    </source>
</evidence>
<dbReference type="GO" id="GO:0005667">
    <property type="term" value="C:transcription regulator complex"/>
    <property type="evidence" value="ECO:0007669"/>
    <property type="project" value="TreeGrafter"/>
</dbReference>
<keyword evidence="4 10" id="KW-0863">Zinc-finger</keyword>
<sequence>MASIHSCRFSCWCSCWCCWYWCADVPLRSSVPSSLSSCSHPGCGKVFSDASSLRKHMHTHGERQFVCNYPGCGKRFVDSSKLKRHYLIHTGERRFKCPFAGCGKAFSLDFNLRSHIRSMHKDEVLANPELLKMRFKPSEPEKK</sequence>
<evidence type="ECO:0000256" key="7">
    <source>
        <dbReference type="ARBA" id="ARBA00023125"/>
    </source>
</evidence>
<keyword evidence="7" id="KW-0238">DNA-binding</keyword>
<keyword evidence="11" id="KW-0732">Signal</keyword>
<feature type="signal peptide" evidence="11">
    <location>
        <begin position="1"/>
        <end position="23"/>
    </location>
</feature>
<feature type="chain" id="PRO_5030673841" description="C2H2-type domain-containing protein" evidence="11">
    <location>
        <begin position="24"/>
        <end position="143"/>
    </location>
</feature>
<keyword evidence="2" id="KW-0479">Metal-binding</keyword>
<evidence type="ECO:0000313" key="13">
    <source>
        <dbReference type="EMBL" id="CAE0027847.1"/>
    </source>
</evidence>
<dbReference type="PROSITE" id="PS00028">
    <property type="entry name" value="ZINC_FINGER_C2H2_1"/>
    <property type="match status" value="3"/>
</dbReference>
<dbReference type="EMBL" id="HBHU01013426">
    <property type="protein sequence ID" value="CAE0027847.1"/>
    <property type="molecule type" value="Transcribed_RNA"/>
</dbReference>
<organism evidence="13">
    <name type="scientific">Chloropicon laureae</name>
    <dbReference type="NCBI Taxonomy" id="464258"/>
    <lineage>
        <taxon>Eukaryota</taxon>
        <taxon>Viridiplantae</taxon>
        <taxon>Chlorophyta</taxon>
        <taxon>Chloropicophyceae</taxon>
        <taxon>Chloropicales</taxon>
        <taxon>Chloropicaceae</taxon>
        <taxon>Chloropicon</taxon>
    </lineage>
</organism>
<feature type="domain" description="C2H2-type" evidence="12">
    <location>
        <begin position="65"/>
        <end position="94"/>
    </location>
</feature>
<keyword evidence="6" id="KW-0805">Transcription regulation</keyword>
<dbReference type="SUPFAM" id="SSF57667">
    <property type="entry name" value="beta-beta-alpha zinc fingers"/>
    <property type="match status" value="2"/>
</dbReference>
<comment type="subcellular location">
    <subcellularLocation>
        <location evidence="1">Nucleus</location>
    </subcellularLocation>
</comment>
<protein>
    <recommendedName>
        <fullName evidence="12">C2H2-type domain-containing protein</fullName>
    </recommendedName>
</protein>
<name>A0A7S2Z7W9_9CHLO</name>
<evidence type="ECO:0000256" key="1">
    <source>
        <dbReference type="ARBA" id="ARBA00004123"/>
    </source>
</evidence>
<reference evidence="13" key="1">
    <citation type="submission" date="2021-01" db="EMBL/GenBank/DDBJ databases">
        <authorList>
            <person name="Corre E."/>
            <person name="Pelletier E."/>
            <person name="Niang G."/>
            <person name="Scheremetjew M."/>
            <person name="Finn R."/>
            <person name="Kale V."/>
            <person name="Holt S."/>
            <person name="Cochrane G."/>
            <person name="Meng A."/>
            <person name="Brown T."/>
            <person name="Cohen L."/>
        </authorList>
    </citation>
    <scope>NUCLEOTIDE SEQUENCE</scope>
    <source>
        <strain evidence="13">RCC856</strain>
    </source>
</reference>
<dbReference type="GO" id="GO:0000981">
    <property type="term" value="F:DNA-binding transcription factor activity, RNA polymerase II-specific"/>
    <property type="evidence" value="ECO:0007669"/>
    <property type="project" value="TreeGrafter"/>
</dbReference>
<accession>A0A7S2Z7W9</accession>
<dbReference type="InterPro" id="IPR036236">
    <property type="entry name" value="Znf_C2H2_sf"/>
</dbReference>
<evidence type="ECO:0000256" key="5">
    <source>
        <dbReference type="ARBA" id="ARBA00022833"/>
    </source>
</evidence>
<dbReference type="PROSITE" id="PS50157">
    <property type="entry name" value="ZINC_FINGER_C2H2_2"/>
    <property type="match status" value="3"/>
</dbReference>
<dbReference type="InterPro" id="IPR013087">
    <property type="entry name" value="Znf_C2H2_type"/>
</dbReference>
<keyword evidence="5" id="KW-0862">Zinc</keyword>
<evidence type="ECO:0000256" key="6">
    <source>
        <dbReference type="ARBA" id="ARBA00023015"/>
    </source>
</evidence>
<evidence type="ECO:0000256" key="4">
    <source>
        <dbReference type="ARBA" id="ARBA00022771"/>
    </source>
</evidence>
<evidence type="ECO:0000256" key="9">
    <source>
        <dbReference type="ARBA" id="ARBA00023242"/>
    </source>
</evidence>
<dbReference type="PANTHER" id="PTHR14003:SF19">
    <property type="entry name" value="YY2 TRANSCRIPTION FACTOR"/>
    <property type="match status" value="1"/>
</dbReference>